<evidence type="ECO:0000256" key="7">
    <source>
        <dbReference type="ARBA" id="ARBA00023136"/>
    </source>
</evidence>
<evidence type="ECO:0000259" key="12">
    <source>
        <dbReference type="PROSITE" id="PS50929"/>
    </source>
</evidence>
<feature type="transmembrane region" description="Helical" evidence="10">
    <location>
        <begin position="41"/>
        <end position="63"/>
    </location>
</feature>
<dbReference type="GO" id="GO:0034040">
    <property type="term" value="F:ATPase-coupled lipid transmembrane transporter activity"/>
    <property type="evidence" value="ECO:0007669"/>
    <property type="project" value="TreeGrafter"/>
</dbReference>
<dbReference type="SUPFAM" id="SSF52540">
    <property type="entry name" value="P-loop containing nucleoside triphosphate hydrolases"/>
    <property type="match status" value="1"/>
</dbReference>
<dbReference type="GO" id="GO:0016887">
    <property type="term" value="F:ATP hydrolysis activity"/>
    <property type="evidence" value="ECO:0007669"/>
    <property type="project" value="InterPro"/>
</dbReference>
<dbReference type="InterPro" id="IPR003439">
    <property type="entry name" value="ABC_transporter-like_ATP-bd"/>
</dbReference>
<evidence type="ECO:0000256" key="1">
    <source>
        <dbReference type="ARBA" id="ARBA00004651"/>
    </source>
</evidence>
<dbReference type="Pfam" id="PF00664">
    <property type="entry name" value="ABC_membrane"/>
    <property type="match status" value="1"/>
</dbReference>
<dbReference type="PROSITE" id="PS00211">
    <property type="entry name" value="ABC_TRANSPORTER_1"/>
    <property type="match status" value="1"/>
</dbReference>
<name>A0A1M5V3M7_9BRAD</name>
<dbReference type="PROSITE" id="PS50929">
    <property type="entry name" value="ABC_TM1F"/>
    <property type="match status" value="1"/>
</dbReference>
<dbReference type="EMBL" id="LT670818">
    <property type="protein sequence ID" value="SHH69806.1"/>
    <property type="molecule type" value="Genomic_DNA"/>
</dbReference>
<evidence type="ECO:0000256" key="6">
    <source>
        <dbReference type="ARBA" id="ARBA00022989"/>
    </source>
</evidence>
<evidence type="ECO:0000256" key="3">
    <source>
        <dbReference type="ARBA" id="ARBA00022692"/>
    </source>
</evidence>
<dbReference type="Gene3D" id="1.20.1560.10">
    <property type="entry name" value="ABC transporter type 1, transmembrane domain"/>
    <property type="match status" value="1"/>
</dbReference>
<dbReference type="InterPro" id="IPR003593">
    <property type="entry name" value="AAA+_ATPase"/>
</dbReference>
<evidence type="ECO:0000256" key="4">
    <source>
        <dbReference type="ARBA" id="ARBA00022741"/>
    </source>
</evidence>
<dbReference type="InterPro" id="IPR017871">
    <property type="entry name" value="ABC_transporter-like_CS"/>
</dbReference>
<dbReference type="PANTHER" id="PTHR24221">
    <property type="entry name" value="ATP-BINDING CASSETTE SUB-FAMILY B"/>
    <property type="match status" value="1"/>
</dbReference>
<dbReference type="SUPFAM" id="SSF90123">
    <property type="entry name" value="ABC transporter transmembrane region"/>
    <property type="match status" value="1"/>
</dbReference>
<sequence>MSIAHGHAEATFPSRAISSLRSTLQSDDPVAVGLRESARRMVGIAVFSGVINILMLSGSLYMLQVYDRVIPSRNTATLLGLSLMVLFAYLVQGYFDALRTRMLCRVGTLFDAGLQQSIHTALATLPLRGAKPMLMQQPLRDLDQVRSFMSSMGPTAFLDMPWIPIFLVALFLFHPAIGMTALLGTAAIIAMTLLTERMSRGAAKAAMDSSAQRQVLADATQRNAEVIRALGMTDRFTARWSQANERYLRENIRATDVYANLGSGAKVLRYVLQSGMLGLGAYLVVADRASGGIMIASSIMMGRALAPVEIALGTWKQLVAARQGITRLRDICKATAAPPAPPVVLPRPCRELSVQELAVTAPGATKPIVSNISFSLKAGMGLALLGASASGKTTLSKALVGIWPSQNGVVRLDGAALDQWCNEDLGRYVGYLPQDVALFDGTVAENICRFDENASSDAILKAAQIAGVHDIILRLPDGYSTRIGEGGMSLSAGQRQRVGLARAVFGDPFLIVLDEPNANLDADGENALTRAIQILRLQGCIVIVISHRPSALAALNMALVLYDGKAIAFGPCGEIFARVRNATGQAATAREPAPARQPPPARPPAAAAADMKTARRAPIAESVEP</sequence>
<dbReference type="GO" id="GO:0030256">
    <property type="term" value="C:type I protein secretion system complex"/>
    <property type="evidence" value="ECO:0007669"/>
    <property type="project" value="InterPro"/>
</dbReference>
<keyword evidence="7 10" id="KW-0472">Membrane</keyword>
<gene>
    <name evidence="13" type="ORF">SAMN05444169_8877</name>
</gene>
<feature type="transmembrane region" description="Helical" evidence="10">
    <location>
        <begin position="162"/>
        <end position="194"/>
    </location>
</feature>
<feature type="domain" description="ABC transmembrane type-1" evidence="12">
    <location>
        <begin position="42"/>
        <end position="320"/>
    </location>
</feature>
<protein>
    <submittedName>
        <fullName evidence="13">Type I secretion system ABC transporter, PrtD family</fullName>
    </submittedName>
</protein>
<dbReference type="Pfam" id="PF00005">
    <property type="entry name" value="ABC_tran"/>
    <property type="match status" value="1"/>
</dbReference>
<dbReference type="InterPro" id="IPR036640">
    <property type="entry name" value="ABC1_TM_sf"/>
</dbReference>
<dbReference type="GO" id="GO:0030253">
    <property type="term" value="P:protein secretion by the type I secretion system"/>
    <property type="evidence" value="ECO:0007669"/>
    <property type="project" value="InterPro"/>
</dbReference>
<feature type="domain" description="ABC transporter" evidence="11">
    <location>
        <begin position="352"/>
        <end position="588"/>
    </location>
</feature>
<organism evidence="13 14">
    <name type="scientific">Bradyrhizobium erythrophlei</name>
    <dbReference type="NCBI Taxonomy" id="1437360"/>
    <lineage>
        <taxon>Bacteria</taxon>
        <taxon>Pseudomonadati</taxon>
        <taxon>Pseudomonadota</taxon>
        <taxon>Alphaproteobacteria</taxon>
        <taxon>Hyphomicrobiales</taxon>
        <taxon>Nitrobacteraceae</taxon>
        <taxon>Bradyrhizobium</taxon>
    </lineage>
</organism>
<dbReference type="AlphaFoldDB" id="A0A1M5V3M7"/>
<evidence type="ECO:0000313" key="13">
    <source>
        <dbReference type="EMBL" id="SHH69806.1"/>
    </source>
</evidence>
<evidence type="ECO:0000259" key="11">
    <source>
        <dbReference type="PROSITE" id="PS50893"/>
    </source>
</evidence>
<dbReference type="InterPro" id="IPR027417">
    <property type="entry name" value="P-loop_NTPase"/>
</dbReference>
<proteinExistence type="inferred from homology"/>
<comment type="similarity">
    <text evidence="2">Belongs to the ABC transporter superfamily.</text>
</comment>
<evidence type="ECO:0000256" key="9">
    <source>
        <dbReference type="SAM" id="MobiDB-lite"/>
    </source>
</evidence>
<dbReference type="NCBIfam" id="TIGR01842">
    <property type="entry name" value="type_I_sec_PrtD"/>
    <property type="match status" value="1"/>
</dbReference>
<evidence type="ECO:0000256" key="2">
    <source>
        <dbReference type="ARBA" id="ARBA00005417"/>
    </source>
</evidence>
<dbReference type="Proteomes" id="UP000190675">
    <property type="component" value="Chromosome I"/>
</dbReference>
<evidence type="ECO:0000313" key="14">
    <source>
        <dbReference type="Proteomes" id="UP000190675"/>
    </source>
</evidence>
<reference evidence="13 14" key="1">
    <citation type="submission" date="2016-11" db="EMBL/GenBank/DDBJ databases">
        <authorList>
            <person name="Jaros S."/>
            <person name="Januszkiewicz K."/>
            <person name="Wedrychowicz H."/>
        </authorList>
    </citation>
    <scope>NUCLEOTIDE SEQUENCE [LARGE SCALE GENOMIC DNA]</scope>
    <source>
        <strain evidence="13 14">GAS242</strain>
    </source>
</reference>
<comment type="function">
    <text evidence="8">Involved in beta-(1--&gt;2)glucan export. Transmembrane domains (TMD) form a pore in the inner membrane and the ATP-binding domain (NBD) is responsible for energy generation.</text>
</comment>
<dbReference type="GO" id="GO:0140359">
    <property type="term" value="F:ABC-type transporter activity"/>
    <property type="evidence" value="ECO:0007669"/>
    <property type="project" value="InterPro"/>
</dbReference>
<dbReference type="PANTHER" id="PTHR24221:SF248">
    <property type="entry name" value="ABC TRANSPORTER TRANSMEMBRANE REGION"/>
    <property type="match status" value="1"/>
</dbReference>
<evidence type="ECO:0000256" key="8">
    <source>
        <dbReference type="ARBA" id="ARBA00024722"/>
    </source>
</evidence>
<dbReference type="GO" id="GO:0005886">
    <property type="term" value="C:plasma membrane"/>
    <property type="evidence" value="ECO:0007669"/>
    <property type="project" value="UniProtKB-SubCell"/>
</dbReference>
<keyword evidence="3 10" id="KW-0812">Transmembrane</keyword>
<dbReference type="InterPro" id="IPR010128">
    <property type="entry name" value="ATPase_T1SS_PrtD-like"/>
</dbReference>
<keyword evidence="5" id="KW-0067">ATP-binding</keyword>
<dbReference type="InterPro" id="IPR011527">
    <property type="entry name" value="ABC1_TM_dom"/>
</dbReference>
<evidence type="ECO:0000256" key="5">
    <source>
        <dbReference type="ARBA" id="ARBA00022840"/>
    </source>
</evidence>
<feature type="transmembrane region" description="Helical" evidence="10">
    <location>
        <begin position="75"/>
        <end position="95"/>
    </location>
</feature>
<comment type="subcellular location">
    <subcellularLocation>
        <location evidence="1">Cell membrane</location>
        <topology evidence="1">Multi-pass membrane protein</topology>
    </subcellularLocation>
</comment>
<dbReference type="SMART" id="SM00382">
    <property type="entry name" value="AAA"/>
    <property type="match status" value="1"/>
</dbReference>
<dbReference type="Gene3D" id="3.40.50.300">
    <property type="entry name" value="P-loop containing nucleotide triphosphate hydrolases"/>
    <property type="match status" value="1"/>
</dbReference>
<accession>A0A1M5V3M7</accession>
<feature type="region of interest" description="Disordered" evidence="9">
    <location>
        <begin position="586"/>
        <end position="625"/>
    </location>
</feature>
<evidence type="ECO:0000256" key="10">
    <source>
        <dbReference type="SAM" id="Phobius"/>
    </source>
</evidence>
<dbReference type="PROSITE" id="PS50893">
    <property type="entry name" value="ABC_TRANSPORTER_2"/>
    <property type="match status" value="1"/>
</dbReference>
<keyword evidence="6 10" id="KW-1133">Transmembrane helix</keyword>
<dbReference type="GO" id="GO:0005524">
    <property type="term" value="F:ATP binding"/>
    <property type="evidence" value="ECO:0007669"/>
    <property type="project" value="UniProtKB-KW"/>
</dbReference>
<dbReference type="InterPro" id="IPR039421">
    <property type="entry name" value="Type_1_exporter"/>
</dbReference>
<keyword evidence="4" id="KW-0547">Nucleotide-binding</keyword>